<dbReference type="SUPFAM" id="SSF52833">
    <property type="entry name" value="Thioredoxin-like"/>
    <property type="match status" value="1"/>
</dbReference>
<organism evidence="2 3">
    <name type="scientific">Frigoriflavimonas asaccharolytica</name>
    <dbReference type="NCBI Taxonomy" id="2735899"/>
    <lineage>
        <taxon>Bacteria</taxon>
        <taxon>Pseudomonadati</taxon>
        <taxon>Bacteroidota</taxon>
        <taxon>Flavobacteriia</taxon>
        <taxon>Flavobacteriales</taxon>
        <taxon>Weeksellaceae</taxon>
        <taxon>Frigoriflavimonas</taxon>
    </lineage>
</organism>
<dbReference type="AlphaFoldDB" id="A0A8J8GA37"/>
<dbReference type="InterPro" id="IPR013766">
    <property type="entry name" value="Thioredoxin_domain"/>
</dbReference>
<evidence type="ECO:0000259" key="1">
    <source>
        <dbReference type="PROSITE" id="PS51352"/>
    </source>
</evidence>
<evidence type="ECO:0000313" key="3">
    <source>
        <dbReference type="Proteomes" id="UP000610746"/>
    </source>
</evidence>
<dbReference type="Gene3D" id="3.40.30.10">
    <property type="entry name" value="Glutaredoxin"/>
    <property type="match status" value="1"/>
</dbReference>
<dbReference type="RefSeq" id="WP_173779988.1">
    <property type="nucleotide sequence ID" value="NZ_JABSNO010000021.1"/>
</dbReference>
<proteinExistence type="predicted"/>
<dbReference type="EMBL" id="JABSNO010000021">
    <property type="protein sequence ID" value="NRS93425.1"/>
    <property type="molecule type" value="Genomic_DNA"/>
</dbReference>
<dbReference type="Pfam" id="PF00578">
    <property type="entry name" value="AhpC-TSA"/>
    <property type="match status" value="1"/>
</dbReference>
<dbReference type="CDD" id="cd02970">
    <property type="entry name" value="PRX_like2"/>
    <property type="match status" value="1"/>
</dbReference>
<reference evidence="2" key="1">
    <citation type="submission" date="2020-05" db="EMBL/GenBank/DDBJ databases">
        <title>Genomic Encyclopedia of Type Strains, Phase IV (KMG-V): Genome sequencing to study the core and pangenomes of soil and plant-associated prokaryotes.</title>
        <authorList>
            <person name="Whitman W."/>
        </authorList>
    </citation>
    <scope>NUCLEOTIDE SEQUENCE</scope>
    <source>
        <strain evidence="2">16F</strain>
    </source>
</reference>
<dbReference type="Proteomes" id="UP000610746">
    <property type="component" value="Unassembled WGS sequence"/>
</dbReference>
<protein>
    <submittedName>
        <fullName evidence="2">Peroxiredoxin</fullName>
    </submittedName>
</protein>
<evidence type="ECO:0000313" key="2">
    <source>
        <dbReference type="EMBL" id="NRS93425.1"/>
    </source>
</evidence>
<sequence>MIKPTEQFPNLRINLINDTVWELEKQDPESFTLLVFYRGYHCPVCRKQLTELKSKLGDFTERGVNVIAISMNDEELAKKTGEEWKTDSLPIGYGLVEETARSLGLYISNGISDKEPAIFSEPGLFLVKKDGTLYCSSIQTMPFARPAFDDLLGAIDFVKSKDYPARGGK</sequence>
<feature type="domain" description="Thioredoxin" evidence="1">
    <location>
        <begin position="2"/>
        <end position="160"/>
    </location>
</feature>
<dbReference type="GO" id="GO:0016491">
    <property type="term" value="F:oxidoreductase activity"/>
    <property type="evidence" value="ECO:0007669"/>
    <property type="project" value="InterPro"/>
</dbReference>
<gene>
    <name evidence="2" type="ORF">HNQ03_002515</name>
</gene>
<comment type="caution">
    <text evidence="2">The sequence shown here is derived from an EMBL/GenBank/DDBJ whole genome shotgun (WGS) entry which is preliminary data.</text>
</comment>
<keyword evidence="3" id="KW-1185">Reference proteome</keyword>
<dbReference type="GO" id="GO:0016209">
    <property type="term" value="F:antioxidant activity"/>
    <property type="evidence" value="ECO:0007669"/>
    <property type="project" value="InterPro"/>
</dbReference>
<accession>A0A8J8GA37</accession>
<name>A0A8J8GA37_9FLAO</name>
<dbReference type="InterPro" id="IPR000866">
    <property type="entry name" value="AhpC/TSA"/>
</dbReference>
<dbReference type="InterPro" id="IPR036249">
    <property type="entry name" value="Thioredoxin-like_sf"/>
</dbReference>
<dbReference type="PROSITE" id="PS51352">
    <property type="entry name" value="THIOREDOXIN_2"/>
    <property type="match status" value="1"/>
</dbReference>